<feature type="signal peptide" evidence="1">
    <location>
        <begin position="1"/>
        <end position="20"/>
    </location>
</feature>
<accession>A0A927FAT5</accession>
<proteinExistence type="predicted"/>
<feature type="domain" description="VPDSG-CTERM protein sorting" evidence="2">
    <location>
        <begin position="156"/>
        <end position="180"/>
    </location>
</feature>
<dbReference type="EMBL" id="JACYFG010000032">
    <property type="protein sequence ID" value="MBD5780033.1"/>
    <property type="molecule type" value="Genomic_DNA"/>
</dbReference>
<gene>
    <name evidence="3" type="ORF">IEN85_11080</name>
</gene>
<dbReference type="Pfam" id="PF18205">
    <property type="entry name" value="VPDSG-CTERM"/>
    <property type="match status" value="1"/>
</dbReference>
<name>A0A927FAT5_9BACT</name>
<dbReference type="NCBIfam" id="TIGR03778">
    <property type="entry name" value="VPDSG_CTERM"/>
    <property type="match status" value="1"/>
</dbReference>
<dbReference type="InterPro" id="IPR022288">
    <property type="entry name" value="VPDSG_CTERM"/>
</dbReference>
<comment type="caution">
    <text evidence="3">The sequence shown here is derived from an EMBL/GenBank/DDBJ whole genome shotgun (WGS) entry which is preliminary data.</text>
</comment>
<protein>
    <submittedName>
        <fullName evidence="3">VPDSG-CTERM sorting domain-containing protein</fullName>
    </submittedName>
</protein>
<evidence type="ECO:0000259" key="2">
    <source>
        <dbReference type="Pfam" id="PF18205"/>
    </source>
</evidence>
<evidence type="ECO:0000313" key="4">
    <source>
        <dbReference type="Proteomes" id="UP000622317"/>
    </source>
</evidence>
<feature type="chain" id="PRO_5037462953" evidence="1">
    <location>
        <begin position="21"/>
        <end position="181"/>
    </location>
</feature>
<evidence type="ECO:0000256" key="1">
    <source>
        <dbReference type="SAM" id="SignalP"/>
    </source>
</evidence>
<dbReference type="AlphaFoldDB" id="A0A927FAT5"/>
<keyword evidence="4" id="KW-1185">Reference proteome</keyword>
<sequence>MIKKLYFVAILTLAATSSQAVSISYDFTQGGYEEGAVVTGSFTAEDINTDGQIDGFSGEVSDFSMSFSGNSLVAAFDLLFVDLFSLVYDMDGTIGDGATEGMAATNFFFSFDVGASPFAPPYPLIGGIGDFFTPGASVSSELVIVTAATNSGAADVPDSGPTVALLGLGVLAIATARRRLR</sequence>
<dbReference type="RefSeq" id="WP_191617152.1">
    <property type="nucleotide sequence ID" value="NZ_JACYFG010000032.1"/>
</dbReference>
<reference evidence="3" key="1">
    <citation type="submission" date="2020-09" db="EMBL/GenBank/DDBJ databases">
        <title>Pelagicoccus enzymogenes sp. nov. with an EPS production, isolated from marine sediment.</title>
        <authorList>
            <person name="Feng X."/>
        </authorList>
    </citation>
    <scope>NUCLEOTIDE SEQUENCE</scope>
    <source>
        <strain evidence="3">NFK12</strain>
    </source>
</reference>
<dbReference type="Proteomes" id="UP000622317">
    <property type="component" value="Unassembled WGS sequence"/>
</dbReference>
<keyword evidence="1" id="KW-0732">Signal</keyword>
<organism evidence="3 4">
    <name type="scientific">Pelagicoccus enzymogenes</name>
    <dbReference type="NCBI Taxonomy" id="2773457"/>
    <lineage>
        <taxon>Bacteria</taxon>
        <taxon>Pseudomonadati</taxon>
        <taxon>Verrucomicrobiota</taxon>
        <taxon>Opitutia</taxon>
        <taxon>Puniceicoccales</taxon>
        <taxon>Pelagicoccaceae</taxon>
        <taxon>Pelagicoccus</taxon>
    </lineage>
</organism>
<evidence type="ECO:0000313" key="3">
    <source>
        <dbReference type="EMBL" id="MBD5780033.1"/>
    </source>
</evidence>